<dbReference type="EMBL" id="FUYR01000001">
    <property type="protein sequence ID" value="SKB34562.1"/>
    <property type="molecule type" value="Genomic_DNA"/>
</dbReference>
<dbReference type="STRING" id="572036.SAMN05661099_0745"/>
<organism evidence="2 3">
    <name type="scientific">Daejeonella lutea</name>
    <dbReference type="NCBI Taxonomy" id="572036"/>
    <lineage>
        <taxon>Bacteria</taxon>
        <taxon>Pseudomonadati</taxon>
        <taxon>Bacteroidota</taxon>
        <taxon>Sphingobacteriia</taxon>
        <taxon>Sphingobacteriales</taxon>
        <taxon>Sphingobacteriaceae</taxon>
        <taxon>Daejeonella</taxon>
    </lineage>
</organism>
<evidence type="ECO:0000313" key="3">
    <source>
        <dbReference type="Proteomes" id="UP000189981"/>
    </source>
</evidence>
<evidence type="ECO:0000259" key="1">
    <source>
        <dbReference type="PROSITE" id="PS51725"/>
    </source>
</evidence>
<sequence length="88" mass="9904">MTFQLEKVNSFKQIFSLTSSLISSFDGCGGVELLQDAGNETIFFTLSKWESEAHLNAYRSSVLFQTTWAKVKPLFSEKAEAWTLNSTN</sequence>
<dbReference type="Gene3D" id="3.30.70.100">
    <property type="match status" value="1"/>
</dbReference>
<dbReference type="Proteomes" id="UP000189981">
    <property type="component" value="Unassembled WGS sequence"/>
</dbReference>
<protein>
    <submittedName>
        <fullName evidence="2">Antibiotic biosynthesis monooxygenase</fullName>
    </submittedName>
</protein>
<dbReference type="SUPFAM" id="SSF54909">
    <property type="entry name" value="Dimeric alpha+beta barrel"/>
    <property type="match status" value="1"/>
</dbReference>
<gene>
    <name evidence="2" type="ORF">SAMN05661099_0745</name>
</gene>
<name>A0A1T5AHU0_9SPHI</name>
<keyword evidence="3" id="KW-1185">Reference proteome</keyword>
<evidence type="ECO:0000313" key="2">
    <source>
        <dbReference type="EMBL" id="SKB34562.1"/>
    </source>
</evidence>
<keyword evidence="2" id="KW-0503">Monooxygenase</keyword>
<proteinExistence type="predicted"/>
<dbReference type="InterPro" id="IPR007138">
    <property type="entry name" value="ABM_dom"/>
</dbReference>
<dbReference type="InterPro" id="IPR011008">
    <property type="entry name" value="Dimeric_a/b-barrel"/>
</dbReference>
<keyword evidence="2" id="KW-0560">Oxidoreductase</keyword>
<dbReference type="GO" id="GO:0004497">
    <property type="term" value="F:monooxygenase activity"/>
    <property type="evidence" value="ECO:0007669"/>
    <property type="project" value="UniProtKB-KW"/>
</dbReference>
<dbReference type="PROSITE" id="PS51725">
    <property type="entry name" value="ABM"/>
    <property type="match status" value="1"/>
</dbReference>
<dbReference type="Pfam" id="PF03992">
    <property type="entry name" value="ABM"/>
    <property type="match status" value="1"/>
</dbReference>
<reference evidence="3" key="1">
    <citation type="submission" date="2017-02" db="EMBL/GenBank/DDBJ databases">
        <authorList>
            <person name="Varghese N."/>
            <person name="Submissions S."/>
        </authorList>
    </citation>
    <scope>NUCLEOTIDE SEQUENCE [LARGE SCALE GENOMIC DNA]</scope>
    <source>
        <strain evidence="3">DSM 22385</strain>
    </source>
</reference>
<dbReference type="AlphaFoldDB" id="A0A1T5AHU0"/>
<feature type="domain" description="ABM" evidence="1">
    <location>
        <begin position="1"/>
        <end position="84"/>
    </location>
</feature>
<accession>A0A1T5AHU0</accession>